<feature type="domain" description="RCK N-terminal" evidence="1">
    <location>
        <begin position="3"/>
        <end position="119"/>
    </location>
</feature>
<dbReference type="InterPro" id="IPR050721">
    <property type="entry name" value="Trk_Ktr_HKT_K-transport"/>
</dbReference>
<dbReference type="PANTHER" id="PTHR43833">
    <property type="entry name" value="POTASSIUM CHANNEL PROTEIN 2-RELATED-RELATED"/>
    <property type="match status" value="1"/>
</dbReference>
<name>A0ABY5VGE7_9FIRM</name>
<dbReference type="InterPro" id="IPR006037">
    <property type="entry name" value="RCK_C"/>
</dbReference>
<gene>
    <name evidence="3" type="ORF">NQ502_17265</name>
</gene>
<protein>
    <submittedName>
        <fullName evidence="3">TrkA family potassium uptake protein</fullName>
    </submittedName>
</protein>
<dbReference type="PANTHER" id="PTHR43833:SF7">
    <property type="entry name" value="KTR SYSTEM POTASSIUM UPTAKE PROTEIN C"/>
    <property type="match status" value="1"/>
</dbReference>
<evidence type="ECO:0000313" key="3">
    <source>
        <dbReference type="EMBL" id="UWP59093.1"/>
    </source>
</evidence>
<dbReference type="PROSITE" id="PS51202">
    <property type="entry name" value="RCK_C"/>
    <property type="match status" value="1"/>
</dbReference>
<dbReference type="InterPro" id="IPR036721">
    <property type="entry name" value="RCK_C_sf"/>
</dbReference>
<dbReference type="RefSeq" id="WP_044983567.1">
    <property type="nucleotide sequence ID" value="NZ_CABLBR010000038.1"/>
</dbReference>
<dbReference type="InterPro" id="IPR036291">
    <property type="entry name" value="NAD(P)-bd_dom_sf"/>
</dbReference>
<dbReference type="Pfam" id="PF02080">
    <property type="entry name" value="TrkA_C"/>
    <property type="match status" value="1"/>
</dbReference>
<dbReference type="EMBL" id="CP102290">
    <property type="protein sequence ID" value="UWP59093.1"/>
    <property type="molecule type" value="Genomic_DNA"/>
</dbReference>
<proteinExistence type="predicted"/>
<organism evidence="3 4">
    <name type="scientific">Ruminococcus gauvreauii</name>
    <dbReference type="NCBI Taxonomy" id="438033"/>
    <lineage>
        <taxon>Bacteria</taxon>
        <taxon>Bacillati</taxon>
        <taxon>Bacillota</taxon>
        <taxon>Clostridia</taxon>
        <taxon>Eubacteriales</taxon>
        <taxon>Oscillospiraceae</taxon>
        <taxon>Ruminococcus</taxon>
    </lineage>
</organism>
<keyword evidence="4" id="KW-1185">Reference proteome</keyword>
<dbReference type="Gene3D" id="3.40.50.720">
    <property type="entry name" value="NAD(P)-binding Rossmann-like Domain"/>
    <property type="match status" value="1"/>
</dbReference>
<reference evidence="3" key="1">
    <citation type="journal article" date="2022" name="Cell">
        <title>Design, construction, and in vivo augmentation of a complex gut microbiome.</title>
        <authorList>
            <person name="Cheng A.G."/>
            <person name="Ho P.Y."/>
            <person name="Aranda-Diaz A."/>
            <person name="Jain S."/>
            <person name="Yu F.B."/>
            <person name="Meng X."/>
            <person name="Wang M."/>
            <person name="Iakiviak M."/>
            <person name="Nagashima K."/>
            <person name="Zhao A."/>
            <person name="Murugkar P."/>
            <person name="Patil A."/>
            <person name="Atabakhsh K."/>
            <person name="Weakley A."/>
            <person name="Yan J."/>
            <person name="Brumbaugh A.R."/>
            <person name="Higginbottom S."/>
            <person name="Dimas A."/>
            <person name="Shiver A.L."/>
            <person name="Deutschbauer A."/>
            <person name="Neff N."/>
            <person name="Sonnenburg J.L."/>
            <person name="Huang K.C."/>
            <person name="Fischbach M.A."/>
        </authorList>
    </citation>
    <scope>NUCLEOTIDE SEQUENCE</scope>
    <source>
        <strain evidence="3">DSM 19829</strain>
    </source>
</reference>
<dbReference type="PROSITE" id="PS51201">
    <property type="entry name" value="RCK_N"/>
    <property type="match status" value="1"/>
</dbReference>
<feature type="domain" description="RCK C-terminal" evidence="2">
    <location>
        <begin position="136"/>
        <end position="216"/>
    </location>
</feature>
<evidence type="ECO:0000259" key="1">
    <source>
        <dbReference type="PROSITE" id="PS51201"/>
    </source>
</evidence>
<dbReference type="Gene3D" id="3.30.70.1450">
    <property type="entry name" value="Regulator of K+ conductance, C-terminal domain"/>
    <property type="match status" value="1"/>
</dbReference>
<dbReference type="InterPro" id="IPR003148">
    <property type="entry name" value="RCK_N"/>
</dbReference>
<evidence type="ECO:0000259" key="2">
    <source>
        <dbReference type="PROSITE" id="PS51202"/>
    </source>
</evidence>
<accession>A0ABY5VGE7</accession>
<dbReference type="Pfam" id="PF02254">
    <property type="entry name" value="TrkA_N"/>
    <property type="match status" value="1"/>
</dbReference>
<dbReference type="Proteomes" id="UP001060164">
    <property type="component" value="Chromosome"/>
</dbReference>
<dbReference type="SUPFAM" id="SSF51735">
    <property type="entry name" value="NAD(P)-binding Rossmann-fold domains"/>
    <property type="match status" value="1"/>
</dbReference>
<evidence type="ECO:0000313" key="4">
    <source>
        <dbReference type="Proteomes" id="UP001060164"/>
    </source>
</evidence>
<dbReference type="SUPFAM" id="SSF116726">
    <property type="entry name" value="TrkA C-terminal domain-like"/>
    <property type="match status" value="1"/>
</dbReference>
<sequence length="216" mass="24032">MAAKSILVVGLGRFGRHIARKFIECGNSVLAIEKSEERADSVVNLVQNIRIGDAANEDFISSLGIANFDLCVVAIGDNFQTALEVTVLLKDMGAKYVLARATRDVHKKLLLRNGADHVVYAEREMAERLAIKYGSPHIFDYIELTPEYAIYEIEVPHSWLGKSIVEKSVRTRYHVSILATKRNGKIYPLPHPDHVFSEGESLMVMGSPADIKPLTK</sequence>